<accession>X1UM08</accession>
<name>X1UM08_9ZZZZ</name>
<organism evidence="1">
    <name type="scientific">marine sediment metagenome</name>
    <dbReference type="NCBI Taxonomy" id="412755"/>
    <lineage>
        <taxon>unclassified sequences</taxon>
        <taxon>metagenomes</taxon>
        <taxon>ecological metagenomes</taxon>
    </lineage>
</organism>
<gene>
    <name evidence="1" type="ORF">S12H4_50268</name>
</gene>
<protein>
    <submittedName>
        <fullName evidence="1">Uncharacterized protein</fullName>
    </submittedName>
</protein>
<comment type="caution">
    <text evidence="1">The sequence shown here is derived from an EMBL/GenBank/DDBJ whole genome shotgun (WGS) entry which is preliminary data.</text>
</comment>
<dbReference type="AlphaFoldDB" id="X1UM08"/>
<evidence type="ECO:0000313" key="1">
    <source>
        <dbReference type="EMBL" id="GAJ04627.1"/>
    </source>
</evidence>
<dbReference type="EMBL" id="BARW01031637">
    <property type="protein sequence ID" value="GAJ04627.1"/>
    <property type="molecule type" value="Genomic_DNA"/>
</dbReference>
<reference evidence="1" key="1">
    <citation type="journal article" date="2014" name="Front. Microbiol.">
        <title>High frequency of phylogenetically diverse reductive dehalogenase-homologous genes in deep subseafloor sedimentary metagenomes.</title>
        <authorList>
            <person name="Kawai M."/>
            <person name="Futagami T."/>
            <person name="Toyoda A."/>
            <person name="Takaki Y."/>
            <person name="Nishi S."/>
            <person name="Hori S."/>
            <person name="Arai W."/>
            <person name="Tsubouchi T."/>
            <person name="Morono Y."/>
            <person name="Uchiyama I."/>
            <person name="Ito T."/>
            <person name="Fujiyama A."/>
            <person name="Inagaki F."/>
            <person name="Takami H."/>
        </authorList>
    </citation>
    <scope>NUCLEOTIDE SEQUENCE</scope>
    <source>
        <strain evidence="1">Expedition CK06-06</strain>
    </source>
</reference>
<sequence>MEKGKAFSGRVMSIPGVCAGCGCEIITTCAQHGGEVVTQRADGESKKDFQDRAAFEGELAEFLPPGITGSVTYEVSPKDGVSLSVDMYRVFPDGQVWPCGNFDMGEMKL</sequence>
<proteinExistence type="predicted"/>
<dbReference type="PROSITE" id="PS51257">
    <property type="entry name" value="PROKAR_LIPOPROTEIN"/>
    <property type="match status" value="1"/>
</dbReference>